<keyword evidence="4" id="KW-0853">WD repeat</keyword>
<dbReference type="Pfam" id="PF23769">
    <property type="entry name" value="Beta-prop_WDR75_2nd"/>
    <property type="match status" value="1"/>
</dbReference>
<organism evidence="9 10">
    <name type="scientific">Hyalella azteca</name>
    <name type="common">Amphipod</name>
    <dbReference type="NCBI Taxonomy" id="294128"/>
    <lineage>
        <taxon>Eukaryota</taxon>
        <taxon>Metazoa</taxon>
        <taxon>Ecdysozoa</taxon>
        <taxon>Arthropoda</taxon>
        <taxon>Crustacea</taxon>
        <taxon>Multicrustacea</taxon>
        <taxon>Malacostraca</taxon>
        <taxon>Eumalacostraca</taxon>
        <taxon>Peracarida</taxon>
        <taxon>Amphipoda</taxon>
        <taxon>Senticaudata</taxon>
        <taxon>Talitrida</taxon>
        <taxon>Talitroidea</taxon>
        <taxon>Hyalellidae</taxon>
        <taxon>Hyalella</taxon>
    </lineage>
</organism>
<evidence type="ECO:0000256" key="5">
    <source>
        <dbReference type="ARBA" id="ARBA00022737"/>
    </source>
</evidence>
<reference evidence="10" key="1">
    <citation type="submission" date="2025-08" db="UniProtKB">
        <authorList>
            <consortium name="RefSeq"/>
        </authorList>
    </citation>
    <scope>IDENTIFICATION</scope>
    <source>
        <tissue evidence="10">Whole organism</tissue>
    </source>
</reference>
<keyword evidence="5" id="KW-0677">Repeat</keyword>
<gene>
    <name evidence="10" type="primary">LOC108680020</name>
</gene>
<evidence type="ECO:0000256" key="2">
    <source>
        <dbReference type="ARBA" id="ARBA00022517"/>
    </source>
</evidence>
<dbReference type="InterPro" id="IPR057644">
    <property type="entry name" value="Beta-prop_WDR75_2nd"/>
</dbReference>
<keyword evidence="7" id="KW-0539">Nucleus</keyword>
<dbReference type="GO" id="GO:0003723">
    <property type="term" value="F:RNA binding"/>
    <property type="evidence" value="ECO:0007669"/>
    <property type="project" value="InterPro"/>
</dbReference>
<dbReference type="AlphaFoldDB" id="A0A8B7PE30"/>
<evidence type="ECO:0000256" key="4">
    <source>
        <dbReference type="ARBA" id="ARBA00022574"/>
    </source>
</evidence>
<dbReference type="RefSeq" id="XP_018024265.1">
    <property type="nucleotide sequence ID" value="XM_018168776.2"/>
</dbReference>
<evidence type="ECO:0000259" key="8">
    <source>
        <dbReference type="Pfam" id="PF23769"/>
    </source>
</evidence>
<dbReference type="GO" id="GO:0045943">
    <property type="term" value="P:positive regulation of transcription by RNA polymerase I"/>
    <property type="evidence" value="ECO:0007669"/>
    <property type="project" value="InterPro"/>
</dbReference>
<dbReference type="GO" id="GO:0006364">
    <property type="term" value="P:rRNA processing"/>
    <property type="evidence" value="ECO:0007669"/>
    <property type="project" value="UniProtKB-KW"/>
</dbReference>
<dbReference type="Gene3D" id="2.130.10.10">
    <property type="entry name" value="YVTN repeat-like/Quinoprotein amine dehydrogenase"/>
    <property type="match status" value="1"/>
</dbReference>
<dbReference type="PANTHER" id="PTHR44215:SF1">
    <property type="entry name" value="WD REPEAT-CONTAINING PROTEIN 75"/>
    <property type="match status" value="1"/>
</dbReference>
<evidence type="ECO:0000313" key="10">
    <source>
        <dbReference type="RefSeq" id="XP_018024265.1"/>
    </source>
</evidence>
<dbReference type="PANTHER" id="PTHR44215">
    <property type="entry name" value="WD REPEAT-CONTAINING PROTEIN 75"/>
    <property type="match status" value="1"/>
</dbReference>
<evidence type="ECO:0000256" key="7">
    <source>
        <dbReference type="ARBA" id="ARBA00023242"/>
    </source>
</evidence>
<dbReference type="KEGG" id="hazt:108680020"/>
<dbReference type="InterPro" id="IPR015943">
    <property type="entry name" value="WD40/YVTN_repeat-like_dom_sf"/>
</dbReference>
<evidence type="ECO:0000256" key="6">
    <source>
        <dbReference type="ARBA" id="ARBA00023163"/>
    </source>
</evidence>
<keyword evidence="2" id="KW-0690">Ribosome biogenesis</keyword>
<evidence type="ECO:0000313" key="9">
    <source>
        <dbReference type="Proteomes" id="UP000694843"/>
    </source>
</evidence>
<dbReference type="Proteomes" id="UP000694843">
    <property type="component" value="Unplaced"/>
</dbReference>
<dbReference type="InterPro" id="IPR036322">
    <property type="entry name" value="WD40_repeat_dom_sf"/>
</dbReference>
<dbReference type="GeneID" id="108680020"/>
<keyword evidence="6" id="KW-0804">Transcription</keyword>
<evidence type="ECO:0000256" key="1">
    <source>
        <dbReference type="ARBA" id="ARBA00004604"/>
    </source>
</evidence>
<dbReference type="OrthoDB" id="4096at2759"/>
<protein>
    <submittedName>
        <fullName evidence="10">Uncharacterized protein LOC108680020</fullName>
    </submittedName>
</protein>
<dbReference type="SUPFAM" id="SSF50978">
    <property type="entry name" value="WD40 repeat-like"/>
    <property type="match status" value="1"/>
</dbReference>
<comment type="subcellular location">
    <subcellularLocation>
        <location evidence="1">Nucleus</location>
        <location evidence="1">Nucleolus</location>
    </subcellularLocation>
</comment>
<sequence>MDTSVLCPHSARIRGCALQPQLCSTASSDLPLCLTFCEAGDIKLWGARLNDGVSQWACVSSGGCWDGSSVAQCGVWSWCGTLIAVAHQRLVSVWRPDPLKRCFALSHEQLQEPLTDMCFSWLPGGGACVVECRPSAVSSWCLRSRQLLYMAPLAALAVAYDPNTALLAVATHDNQVILYRGGELVPLRLYDIGSSAAFRLLFLPAASTPLLSSYTRLFFFTFSLELMSFPIYTCDKDLASSELLCPHPQEQEERPTLGLSLLLAEKTSVDAPAQNLFSFRVADGSAALRQTCIVEDFEDSCDVMSQLSKLVLDFGKKTELTATGAAR</sequence>
<name>A0A8B7PE30_HYAAZ</name>
<keyword evidence="3" id="KW-0698">rRNA processing</keyword>
<accession>A0A8B7PE30</accession>
<feature type="domain" description="WD repeat-containing protein 75 second beta-propeller" evidence="8">
    <location>
        <begin position="2"/>
        <end position="174"/>
    </location>
</feature>
<proteinExistence type="predicted"/>
<keyword evidence="9" id="KW-1185">Reference proteome</keyword>
<evidence type="ECO:0000256" key="3">
    <source>
        <dbReference type="ARBA" id="ARBA00022552"/>
    </source>
</evidence>
<dbReference type="GO" id="GO:2000234">
    <property type="term" value="P:positive regulation of rRNA processing"/>
    <property type="evidence" value="ECO:0007669"/>
    <property type="project" value="TreeGrafter"/>
</dbReference>
<dbReference type="InterPro" id="IPR053826">
    <property type="entry name" value="WDR75"/>
</dbReference>
<dbReference type="GO" id="GO:0032040">
    <property type="term" value="C:small-subunit processome"/>
    <property type="evidence" value="ECO:0007669"/>
    <property type="project" value="InterPro"/>
</dbReference>